<evidence type="ECO:0008006" key="10">
    <source>
        <dbReference type="Google" id="ProtNLM"/>
    </source>
</evidence>
<dbReference type="EnsemblMetazoa" id="XM_030990485">
    <property type="protein sequence ID" value="XP_030846345"/>
    <property type="gene ID" value="LOC576000"/>
</dbReference>
<feature type="domain" description="Pre-rRNA-processing protein Ipi1 N-terminal" evidence="6">
    <location>
        <begin position="140"/>
        <end position="235"/>
    </location>
</feature>
<dbReference type="GO" id="GO:0071339">
    <property type="term" value="C:MLL1 complex"/>
    <property type="evidence" value="ECO:0000318"/>
    <property type="project" value="GO_Central"/>
</dbReference>
<dbReference type="FunCoup" id="A0A7M7T182">
    <property type="interactions" value="1047"/>
</dbReference>
<dbReference type="InterPro" id="IPR057949">
    <property type="entry name" value="TPR_TEX10"/>
</dbReference>
<dbReference type="RefSeq" id="XP_030846345.1">
    <property type="nucleotide sequence ID" value="XM_030990485.1"/>
</dbReference>
<dbReference type="AlphaFoldDB" id="A0A7M7T182"/>
<dbReference type="FunFam" id="1.25.10.10:FF:000918">
    <property type="entry name" value="Testis-expressed protein 10 homolog"/>
    <property type="match status" value="1"/>
</dbReference>
<dbReference type="SUPFAM" id="SSF48371">
    <property type="entry name" value="ARM repeat"/>
    <property type="match status" value="1"/>
</dbReference>
<keyword evidence="4" id="KW-0539">Nucleus</keyword>
<evidence type="ECO:0000313" key="9">
    <source>
        <dbReference type="Proteomes" id="UP000007110"/>
    </source>
</evidence>
<dbReference type="Gene3D" id="1.25.10.10">
    <property type="entry name" value="Leucine-rich Repeat Variant"/>
    <property type="match status" value="1"/>
</dbReference>
<evidence type="ECO:0000256" key="2">
    <source>
        <dbReference type="ARBA" id="ARBA00004642"/>
    </source>
</evidence>
<keyword evidence="9" id="KW-1185">Reference proteome</keyword>
<dbReference type="InterPro" id="IPR024679">
    <property type="entry name" value="Ipi1_N"/>
</dbReference>
<dbReference type="GO" id="GO:0005634">
    <property type="term" value="C:nucleus"/>
    <property type="evidence" value="ECO:0000318"/>
    <property type="project" value="GO_Central"/>
</dbReference>
<dbReference type="Pfam" id="PF12333">
    <property type="entry name" value="Ipi1_N"/>
    <property type="match status" value="1"/>
</dbReference>
<dbReference type="RefSeq" id="XP_030846344.1">
    <property type="nucleotide sequence ID" value="XM_030990484.1"/>
</dbReference>
<dbReference type="Pfam" id="PF25781">
    <property type="entry name" value="TPR_TEX10"/>
    <property type="match status" value="1"/>
</dbReference>
<proteinExistence type="inferred from homology"/>
<dbReference type="GeneID" id="576000"/>
<dbReference type="PANTHER" id="PTHR16056:SF2">
    <property type="entry name" value="TESTIS-EXPRESSED PROTEIN 10"/>
    <property type="match status" value="1"/>
</dbReference>
<organism evidence="8 9">
    <name type="scientific">Strongylocentrotus purpuratus</name>
    <name type="common">Purple sea urchin</name>
    <dbReference type="NCBI Taxonomy" id="7668"/>
    <lineage>
        <taxon>Eukaryota</taxon>
        <taxon>Metazoa</taxon>
        <taxon>Echinodermata</taxon>
        <taxon>Eleutherozoa</taxon>
        <taxon>Echinozoa</taxon>
        <taxon>Echinoidea</taxon>
        <taxon>Euechinoidea</taxon>
        <taxon>Echinacea</taxon>
        <taxon>Camarodonta</taxon>
        <taxon>Echinidea</taxon>
        <taxon>Strongylocentrotidae</taxon>
        <taxon>Strongylocentrotus</taxon>
    </lineage>
</organism>
<evidence type="ECO:0000256" key="1">
    <source>
        <dbReference type="ARBA" id="ARBA00004604"/>
    </source>
</evidence>
<evidence type="ECO:0000256" key="3">
    <source>
        <dbReference type="ARBA" id="ARBA00006427"/>
    </source>
</evidence>
<dbReference type="PANTHER" id="PTHR16056">
    <property type="entry name" value="REGULATOR OF MICROTUBULE DYNAMICS PROTEIN"/>
    <property type="match status" value="1"/>
</dbReference>
<protein>
    <recommendedName>
        <fullName evidence="10">Pre-rRNA-processing protein Ipi1 N-terminal domain-containing protein</fullName>
    </recommendedName>
</protein>
<dbReference type="InterPro" id="IPR011989">
    <property type="entry name" value="ARM-like"/>
</dbReference>
<comment type="subcellular location">
    <subcellularLocation>
        <location evidence="1">Nucleus</location>
        <location evidence="1">Nucleolus</location>
    </subcellularLocation>
    <subcellularLocation>
        <location evidence="2">Nucleus</location>
        <location evidence="2">Nucleoplasm</location>
    </subcellularLocation>
</comment>
<dbReference type="InParanoid" id="A0A7M7T182"/>
<comment type="similarity">
    <text evidence="3">Belongs to the IPI1/TEX10 family.</text>
</comment>
<dbReference type="EnsemblMetazoa" id="XM_030990484">
    <property type="protein sequence ID" value="XP_030846344"/>
    <property type="gene ID" value="LOC576000"/>
</dbReference>
<evidence type="ECO:0000256" key="5">
    <source>
        <dbReference type="SAM" id="MobiDB-lite"/>
    </source>
</evidence>
<evidence type="ECO:0000256" key="4">
    <source>
        <dbReference type="ARBA" id="ARBA00023242"/>
    </source>
</evidence>
<sequence>MVKGSRKNKEKKKDFQKVKLKVGKQLAKADNFTDTSFKSRAIHIREQLKTSDKDGGEPVTSRKQNIQELLCQANHYNASIRSSAIQGTKTLLTTNPSLIPEHLPTLIPSISTAMTDKEGVVRQAGTALLRVVMDTLAAHQMAPFFPTVCMHLCCAMTHIQEDVQLDSLVVMETILQHYPGLIAPHCKELLTNFINLIAQQRNKLGSSSSLKVNPSGKLAGQKWRLKVLQMLQKFLDVMRKSKEKEHLPERGEMSQTIKVDSTGAKPTYAPILKANGAFSGRPKPFILRTDQSVSNLGIDFLSDPEAILGMARTLIPLLLQCWGEVNLPAKGQGQGESGVTLGQKEEETLGCVVAILQTIWSLLQRACDEKGNDSALDEMKKTCQRKISQQFHQGFPYSLHHHAHTTTTTSRRGSSKPPAGSSHGSATPINLSACNLVLSILVVEGTKPRPWMGMVREFIEDVLREEDDGEYPLGQEEQEVLMDVVQKMMNKPGDDETSVSLEDALFVYYARAHPLSQQKLRALKTLRSICLDRARPDDDNISEKLPAFFDSLGELIDEARSSPLGISEEALHTLLVAASRGHIQAIQCMEKHLPQWLSPDNAVMECLDQSTQRRLLECLYHLPSLDSSLMKQLTRYCCKTNSDVHFPMYLLANRCFDNVFGTSRKPPLSHSDFIDFVFTVSMGTSPEDLSSLLNKMESSAEPSNHALSKALHPFYHIVHGNREVGLLHRANAVNKIAMQVYRRHPDPEMAIAGVLAHIQDTLKSFHCLPICTVLSILEHTTMLQRYHTQSSSSSSSVLQSMSPSRETLDSIDGMIGSLAFLLLYDAAVRNVADLAGREEEYAVELWKQAVDCVTNFGDGSVGSLIDCALAACKDHSDDRQVAKVIVRLLQTGGVKRRMQTHSSKLLALVQLIEVNLAAPSDSRWFAELKYEVSLLAKEIQLDR</sequence>
<evidence type="ECO:0000259" key="6">
    <source>
        <dbReference type="Pfam" id="PF12333"/>
    </source>
</evidence>
<reference evidence="8" key="2">
    <citation type="submission" date="2021-01" db="UniProtKB">
        <authorList>
            <consortium name="EnsemblMetazoa"/>
        </authorList>
    </citation>
    <scope>IDENTIFICATION</scope>
</reference>
<name>A0A7M7T182_STRPU</name>
<accession>A0A7M7T182</accession>
<evidence type="ECO:0000313" key="8">
    <source>
        <dbReference type="EnsemblMetazoa" id="XP_030846344"/>
    </source>
</evidence>
<feature type="domain" description="TEX10-like TPR repeats" evidence="7">
    <location>
        <begin position="549"/>
        <end position="934"/>
    </location>
</feature>
<evidence type="ECO:0000259" key="7">
    <source>
        <dbReference type="Pfam" id="PF25781"/>
    </source>
</evidence>
<feature type="region of interest" description="Disordered" evidence="5">
    <location>
        <begin position="403"/>
        <end position="426"/>
    </location>
</feature>
<reference evidence="9" key="1">
    <citation type="submission" date="2015-02" db="EMBL/GenBank/DDBJ databases">
        <title>Genome sequencing for Strongylocentrotus purpuratus.</title>
        <authorList>
            <person name="Murali S."/>
            <person name="Liu Y."/>
            <person name="Vee V."/>
            <person name="English A."/>
            <person name="Wang M."/>
            <person name="Skinner E."/>
            <person name="Han Y."/>
            <person name="Muzny D.M."/>
            <person name="Worley K.C."/>
            <person name="Gibbs R.A."/>
        </authorList>
    </citation>
    <scope>NUCLEOTIDE SEQUENCE</scope>
</reference>
<dbReference type="InterPro" id="IPR016024">
    <property type="entry name" value="ARM-type_fold"/>
</dbReference>
<dbReference type="OrthoDB" id="361362at2759"/>
<dbReference type="KEGG" id="spu:576000"/>
<dbReference type="Proteomes" id="UP000007110">
    <property type="component" value="Unassembled WGS sequence"/>
</dbReference>